<evidence type="ECO:0000313" key="2">
    <source>
        <dbReference type="Proteomes" id="UP000190409"/>
    </source>
</evidence>
<reference evidence="1 2" key="1">
    <citation type="submission" date="2017-01" db="EMBL/GenBank/DDBJ databases">
        <title>Complete Genome Sequence of Dolosigranulum pigrum isolated from a Patient with interstitial lung disease.</title>
        <authorList>
            <person name="Mukhopadhyay R."/>
            <person name="Joaquin J."/>
            <person name="Hogue R."/>
            <person name="Fitzgerald S."/>
            <person name="Jospin G."/>
            <person name="Eisen J.A."/>
            <person name="Chaturvedi V."/>
        </authorList>
    </citation>
    <scope>NUCLEOTIDE SEQUENCE [LARGE SCALE GENOMIC DNA]</scope>
    <source>
        <strain evidence="1 2">15S00348</strain>
    </source>
</reference>
<protein>
    <submittedName>
        <fullName evidence="1">Uncharacterized protein</fullName>
    </submittedName>
</protein>
<gene>
    <name evidence="1" type="ORF">BWX42_06230</name>
</gene>
<name>A0A1S8KPH0_9LACT</name>
<accession>A0A1S8KPH0</accession>
<evidence type="ECO:0000313" key="1">
    <source>
        <dbReference type="EMBL" id="OOL81375.1"/>
    </source>
</evidence>
<dbReference type="Proteomes" id="UP000190409">
    <property type="component" value="Unassembled WGS sequence"/>
</dbReference>
<dbReference type="AlphaFoldDB" id="A0A1S8KPH0"/>
<proteinExistence type="predicted"/>
<sequence length="249" mass="27786">MKFLYNEWNKQDTRILVAIGLVFIAVTSIVAISITLSYVYELPLDRGMSLLWEQSTIWHGSLFFPIVVSLFVAQSLTSEDERKGWQFMKANNMCVGQTLLAKLLSIFIVIAALQVVVCMVFVGAVLMIDGLSFAHISLLTFIHWFALGTVGTVGLIGVQSYIYIRFRSLATAVGIATAGSFSGFALFFVGNLGEVIRLIYPYTQMTVGFRTRELTPMTPTELLVFMTANIIWFSLGVRLSIQRIKKEAI</sequence>
<dbReference type="RefSeq" id="WP_077862826.1">
    <property type="nucleotide sequence ID" value="NZ_CP040417.1"/>
</dbReference>
<comment type="caution">
    <text evidence="1">The sequence shown here is derived from an EMBL/GenBank/DDBJ whole genome shotgun (WGS) entry which is preliminary data.</text>
</comment>
<organism evidence="1 2">
    <name type="scientific">Dolosigranulum pigrum</name>
    <dbReference type="NCBI Taxonomy" id="29394"/>
    <lineage>
        <taxon>Bacteria</taxon>
        <taxon>Bacillati</taxon>
        <taxon>Bacillota</taxon>
        <taxon>Bacilli</taxon>
        <taxon>Lactobacillales</taxon>
        <taxon>Carnobacteriaceae</taxon>
        <taxon>Dolosigranulum</taxon>
    </lineage>
</organism>
<dbReference type="EMBL" id="MUYF01000003">
    <property type="protein sequence ID" value="OOL81375.1"/>
    <property type="molecule type" value="Genomic_DNA"/>
</dbReference>